<feature type="compositionally biased region" description="Basic and acidic residues" evidence="1">
    <location>
        <begin position="75"/>
        <end position="88"/>
    </location>
</feature>
<dbReference type="EMBL" id="JPKZ01003257">
    <property type="protein sequence ID" value="KHN72368.1"/>
    <property type="molecule type" value="Genomic_DNA"/>
</dbReference>
<evidence type="ECO:0000313" key="3">
    <source>
        <dbReference type="EMBL" id="KHN72368.1"/>
    </source>
</evidence>
<feature type="region of interest" description="Disordered" evidence="1">
    <location>
        <begin position="67"/>
        <end position="102"/>
    </location>
</feature>
<evidence type="ECO:0000313" key="4">
    <source>
        <dbReference type="Proteomes" id="UP000031036"/>
    </source>
</evidence>
<keyword evidence="4" id="KW-1185">Reference proteome</keyword>
<accession>A0A0B2USK4</accession>
<dbReference type="Proteomes" id="UP000031036">
    <property type="component" value="Unassembled WGS sequence"/>
</dbReference>
<dbReference type="AlphaFoldDB" id="A0A0B2USK4"/>
<sequence>VVRCEIIFMWLFGFVLFRQLKQKKLTEQTDGSKRQHSRSNNNGQHSDKLAFRSVRFTRAFVHNKLQTHIGSTQSKETKTRLRDNRFNKNTENGSFTDIALAE</sequence>
<proteinExistence type="predicted"/>
<feature type="region of interest" description="Disordered" evidence="1">
    <location>
        <begin position="26"/>
        <end position="48"/>
    </location>
</feature>
<reference evidence="3 4" key="1">
    <citation type="submission" date="2014-11" db="EMBL/GenBank/DDBJ databases">
        <title>Genetic blueprint of the zoonotic pathogen Toxocara canis.</title>
        <authorList>
            <person name="Zhu X.-Q."/>
            <person name="Korhonen P.K."/>
            <person name="Cai H."/>
            <person name="Young N.D."/>
            <person name="Nejsum P."/>
            <person name="von Samson-Himmelstjerna G."/>
            <person name="Boag P.R."/>
            <person name="Tan P."/>
            <person name="Li Q."/>
            <person name="Min J."/>
            <person name="Yang Y."/>
            <person name="Wang X."/>
            <person name="Fang X."/>
            <person name="Hall R.S."/>
            <person name="Hofmann A."/>
            <person name="Sternberg P.W."/>
            <person name="Jex A.R."/>
            <person name="Gasser R.B."/>
        </authorList>
    </citation>
    <scope>NUCLEOTIDE SEQUENCE [LARGE SCALE GENOMIC DNA]</scope>
    <source>
        <strain evidence="3">PN_DK_2014</strain>
    </source>
</reference>
<feature type="non-terminal residue" evidence="3">
    <location>
        <position position="102"/>
    </location>
</feature>
<organism evidence="3 4">
    <name type="scientific">Toxocara canis</name>
    <name type="common">Canine roundworm</name>
    <dbReference type="NCBI Taxonomy" id="6265"/>
    <lineage>
        <taxon>Eukaryota</taxon>
        <taxon>Metazoa</taxon>
        <taxon>Ecdysozoa</taxon>
        <taxon>Nematoda</taxon>
        <taxon>Chromadorea</taxon>
        <taxon>Rhabditida</taxon>
        <taxon>Spirurina</taxon>
        <taxon>Ascaridomorpha</taxon>
        <taxon>Ascaridoidea</taxon>
        <taxon>Toxocaridae</taxon>
        <taxon>Toxocara</taxon>
    </lineage>
</organism>
<protein>
    <submittedName>
        <fullName evidence="3">Uncharacterized protein</fullName>
    </submittedName>
</protein>
<gene>
    <name evidence="3" type="ORF">Tcan_01102</name>
</gene>
<evidence type="ECO:0000256" key="1">
    <source>
        <dbReference type="SAM" id="MobiDB-lite"/>
    </source>
</evidence>
<feature type="non-terminal residue" evidence="3">
    <location>
        <position position="1"/>
    </location>
</feature>
<feature type="chain" id="PRO_5002076558" evidence="2">
    <location>
        <begin position="18"/>
        <end position="102"/>
    </location>
</feature>
<feature type="signal peptide" evidence="2">
    <location>
        <begin position="1"/>
        <end position="17"/>
    </location>
</feature>
<evidence type="ECO:0000256" key="2">
    <source>
        <dbReference type="SAM" id="SignalP"/>
    </source>
</evidence>
<comment type="caution">
    <text evidence="3">The sequence shown here is derived from an EMBL/GenBank/DDBJ whole genome shotgun (WGS) entry which is preliminary data.</text>
</comment>
<keyword evidence="2" id="KW-0732">Signal</keyword>
<name>A0A0B2USK4_TOXCA</name>